<organism evidence="2 3">
    <name type="scientific">Amanita muscaria (strain Koide BX008)</name>
    <dbReference type="NCBI Taxonomy" id="946122"/>
    <lineage>
        <taxon>Eukaryota</taxon>
        <taxon>Fungi</taxon>
        <taxon>Dikarya</taxon>
        <taxon>Basidiomycota</taxon>
        <taxon>Agaricomycotina</taxon>
        <taxon>Agaricomycetes</taxon>
        <taxon>Agaricomycetidae</taxon>
        <taxon>Agaricales</taxon>
        <taxon>Pluteineae</taxon>
        <taxon>Amanitaceae</taxon>
        <taxon>Amanita</taxon>
    </lineage>
</organism>
<dbReference type="InParanoid" id="A0A0C2WN73"/>
<feature type="signal peptide" evidence="1">
    <location>
        <begin position="1"/>
        <end position="20"/>
    </location>
</feature>
<sequence>MFVRVVLVTTFLAFMSASYAAPADSPLSPFDSLHLVFRARTPTFGVNLRRQTSDNGSVPLSAFPVQCQQGCAPAITAINTCTSSACICDPTVDSSLAYCVSCSVNADPTTSIIQTGQQLVDTYNNLCNGTGVSTISFTITNTASGTNTSATASTKPITTTTANVTSTHALGPTTTISAPPQTGTSTITPITSITSTSATASSTSSTSNNAPVIRPRAALTSIGLAMALSIVML</sequence>
<accession>A0A0C2WN73</accession>
<name>A0A0C2WN73_AMAMK</name>
<keyword evidence="3" id="KW-1185">Reference proteome</keyword>
<reference evidence="2 3" key="1">
    <citation type="submission" date="2014-04" db="EMBL/GenBank/DDBJ databases">
        <title>Evolutionary Origins and Diversification of the Mycorrhizal Mutualists.</title>
        <authorList>
            <consortium name="DOE Joint Genome Institute"/>
            <consortium name="Mycorrhizal Genomics Consortium"/>
            <person name="Kohler A."/>
            <person name="Kuo A."/>
            <person name="Nagy L.G."/>
            <person name="Floudas D."/>
            <person name="Copeland A."/>
            <person name="Barry K.W."/>
            <person name="Cichocki N."/>
            <person name="Veneault-Fourrey C."/>
            <person name="LaButti K."/>
            <person name="Lindquist E.A."/>
            <person name="Lipzen A."/>
            <person name="Lundell T."/>
            <person name="Morin E."/>
            <person name="Murat C."/>
            <person name="Riley R."/>
            <person name="Ohm R."/>
            <person name="Sun H."/>
            <person name="Tunlid A."/>
            <person name="Henrissat B."/>
            <person name="Grigoriev I.V."/>
            <person name="Hibbett D.S."/>
            <person name="Martin F."/>
        </authorList>
    </citation>
    <scope>NUCLEOTIDE SEQUENCE [LARGE SCALE GENOMIC DNA]</scope>
    <source>
        <strain evidence="2 3">Koide BX008</strain>
    </source>
</reference>
<evidence type="ECO:0008006" key="4">
    <source>
        <dbReference type="Google" id="ProtNLM"/>
    </source>
</evidence>
<dbReference type="AlphaFoldDB" id="A0A0C2WN73"/>
<dbReference type="OrthoDB" id="3059855at2759"/>
<feature type="chain" id="PRO_5002170277" description="Extracellular membrane protein CFEM domain-containing protein" evidence="1">
    <location>
        <begin position="21"/>
        <end position="233"/>
    </location>
</feature>
<gene>
    <name evidence="2" type="ORF">M378DRAFT_15734</name>
</gene>
<protein>
    <recommendedName>
        <fullName evidence="4">Extracellular membrane protein CFEM domain-containing protein</fullName>
    </recommendedName>
</protein>
<dbReference type="HOGENOM" id="CLU_1189639_0_0_1"/>
<dbReference type="Proteomes" id="UP000054549">
    <property type="component" value="Unassembled WGS sequence"/>
</dbReference>
<proteinExistence type="predicted"/>
<evidence type="ECO:0000313" key="3">
    <source>
        <dbReference type="Proteomes" id="UP000054549"/>
    </source>
</evidence>
<keyword evidence="1" id="KW-0732">Signal</keyword>
<evidence type="ECO:0000313" key="2">
    <source>
        <dbReference type="EMBL" id="KIL58161.1"/>
    </source>
</evidence>
<evidence type="ECO:0000256" key="1">
    <source>
        <dbReference type="SAM" id="SignalP"/>
    </source>
</evidence>
<dbReference type="EMBL" id="KN818345">
    <property type="protein sequence ID" value="KIL58161.1"/>
    <property type="molecule type" value="Genomic_DNA"/>
</dbReference>